<dbReference type="EMBL" id="CAESAN010000035">
    <property type="protein sequence ID" value="CAB4341067.1"/>
    <property type="molecule type" value="Genomic_DNA"/>
</dbReference>
<reference evidence="2" key="1">
    <citation type="submission" date="2020-05" db="EMBL/GenBank/DDBJ databases">
        <authorList>
            <person name="Chiriac C."/>
            <person name="Salcher M."/>
            <person name="Ghai R."/>
            <person name="Kavagutti S V."/>
        </authorList>
    </citation>
    <scope>NUCLEOTIDE SEQUENCE</scope>
</reference>
<dbReference type="Pfam" id="PF12705">
    <property type="entry name" value="PDDEXK_1"/>
    <property type="match status" value="1"/>
</dbReference>
<dbReference type="Gene3D" id="3.90.320.10">
    <property type="match status" value="1"/>
</dbReference>
<dbReference type="AlphaFoldDB" id="A0A6J5ZJI7"/>
<name>A0A6J5ZJI7_9ZZZZ</name>
<evidence type="ECO:0000259" key="1">
    <source>
        <dbReference type="Pfam" id="PF12705"/>
    </source>
</evidence>
<dbReference type="InterPro" id="IPR038726">
    <property type="entry name" value="PDDEXK_AddAB-type"/>
</dbReference>
<protein>
    <submittedName>
        <fullName evidence="2">Unannotated protein</fullName>
    </submittedName>
</protein>
<evidence type="ECO:0000313" key="2">
    <source>
        <dbReference type="EMBL" id="CAB4341067.1"/>
    </source>
</evidence>
<gene>
    <name evidence="2" type="ORF">UFOPK3547_00580</name>
</gene>
<organism evidence="2">
    <name type="scientific">freshwater metagenome</name>
    <dbReference type="NCBI Taxonomy" id="449393"/>
    <lineage>
        <taxon>unclassified sequences</taxon>
        <taxon>metagenomes</taxon>
        <taxon>ecological metagenomes</taxon>
    </lineage>
</organism>
<sequence length="68" mass="7481">MESELQSYHYVLDDEKIPVPASEIDRDWIAETVNEVAASISAQEFEPTPSASACGYCDFRIACPAAEI</sequence>
<proteinExistence type="predicted"/>
<dbReference type="InterPro" id="IPR011604">
    <property type="entry name" value="PDDEXK-like_dom_sf"/>
</dbReference>
<feature type="domain" description="PD-(D/E)XK endonuclease-like" evidence="1">
    <location>
        <begin position="20"/>
        <end position="64"/>
    </location>
</feature>
<accession>A0A6J5ZJI7</accession>